<organism evidence="13 14">
    <name type="scientific">Roseinatronobacter bogoriensis subsp. barguzinensis</name>
    <dbReference type="NCBI Taxonomy" id="441209"/>
    <lineage>
        <taxon>Bacteria</taxon>
        <taxon>Pseudomonadati</taxon>
        <taxon>Pseudomonadota</taxon>
        <taxon>Alphaproteobacteria</taxon>
        <taxon>Rhodobacterales</taxon>
        <taxon>Paracoccaceae</taxon>
        <taxon>Roseinatronobacter</taxon>
    </lineage>
</organism>
<name>A0A2K8K639_9RHOB</name>
<evidence type="ECO:0000256" key="4">
    <source>
        <dbReference type="ARBA" id="ARBA00022490"/>
    </source>
</evidence>
<comment type="cofactor">
    <cofactor evidence="10">
        <name>Mn(2+)</name>
        <dbReference type="ChEBI" id="CHEBI:29035"/>
    </cofactor>
    <text evidence="10">Binds 1 Mn(2+) ion per subunit.</text>
</comment>
<evidence type="ECO:0000256" key="10">
    <source>
        <dbReference type="HAMAP-Rule" id="MF_00202"/>
    </source>
</evidence>
<dbReference type="GO" id="GO:0046872">
    <property type="term" value="F:metal ion binding"/>
    <property type="evidence" value="ECO:0007669"/>
    <property type="project" value="UniProtKB-KW"/>
</dbReference>
<evidence type="ECO:0000256" key="5">
    <source>
        <dbReference type="ARBA" id="ARBA00022723"/>
    </source>
</evidence>
<comment type="subcellular location">
    <subcellularLocation>
        <location evidence="10">Cytoplasm</location>
    </subcellularLocation>
</comment>
<evidence type="ECO:0000256" key="2">
    <source>
        <dbReference type="ARBA" id="ARBA00007579"/>
    </source>
</evidence>
<keyword evidence="9 10" id="KW-0413">Isomerase</keyword>
<dbReference type="GO" id="GO:0050992">
    <property type="term" value="P:dimethylallyl diphosphate biosynthetic process"/>
    <property type="evidence" value="ECO:0007669"/>
    <property type="project" value="UniProtKB-UniRule"/>
</dbReference>
<dbReference type="PANTHER" id="PTHR10885">
    <property type="entry name" value="ISOPENTENYL-DIPHOSPHATE DELTA-ISOMERASE"/>
    <property type="match status" value="1"/>
</dbReference>
<keyword evidence="14" id="KW-1185">Reference proteome</keyword>
<evidence type="ECO:0000256" key="11">
    <source>
        <dbReference type="PIRSR" id="PIRSR018427-1"/>
    </source>
</evidence>
<feature type="active site" evidence="10 11">
    <location>
        <position position="110"/>
    </location>
</feature>
<comment type="cofactor">
    <cofactor evidence="10">
        <name>Mg(2+)</name>
        <dbReference type="ChEBI" id="CHEBI:18420"/>
    </cofactor>
    <text evidence="10">Binds 1 Mg(2+) ion per subunit. The magnesium ion binds only when substrate is bound.</text>
</comment>
<feature type="binding site" evidence="10">
    <location>
        <position position="108"/>
    </location>
    <ligand>
        <name>Mn(2+)</name>
        <dbReference type="ChEBI" id="CHEBI:29035"/>
    </ligand>
</feature>
<evidence type="ECO:0000313" key="13">
    <source>
        <dbReference type="EMBL" id="ATX64922.1"/>
    </source>
</evidence>
<comment type="catalytic activity">
    <reaction evidence="10">
        <text>isopentenyl diphosphate = dimethylallyl diphosphate</text>
        <dbReference type="Rhea" id="RHEA:23284"/>
        <dbReference type="ChEBI" id="CHEBI:57623"/>
        <dbReference type="ChEBI" id="CHEBI:128769"/>
        <dbReference type="EC" id="5.3.3.2"/>
    </reaction>
</comment>
<feature type="domain" description="Nudix hydrolase" evidence="12">
    <location>
        <begin position="26"/>
        <end position="160"/>
    </location>
</feature>
<evidence type="ECO:0000256" key="3">
    <source>
        <dbReference type="ARBA" id="ARBA00012057"/>
    </source>
</evidence>
<dbReference type="PANTHER" id="PTHR10885:SF0">
    <property type="entry name" value="ISOPENTENYL-DIPHOSPHATE DELTA-ISOMERASE"/>
    <property type="match status" value="1"/>
</dbReference>
<dbReference type="NCBIfam" id="NF002995">
    <property type="entry name" value="PRK03759.1"/>
    <property type="match status" value="1"/>
</dbReference>
<dbReference type="OrthoDB" id="9809458at2"/>
<dbReference type="InterPro" id="IPR000086">
    <property type="entry name" value="NUDIX_hydrolase_dom"/>
</dbReference>
<reference evidence="13 14" key="1">
    <citation type="submission" date="2017-11" db="EMBL/GenBank/DDBJ databases">
        <title>Revised Sequence and Annotation of the Rhodobaca barguzinensis strain alga05 Genome.</title>
        <authorList>
            <person name="Kopejtka K."/>
            <person name="Tomasch J.M."/>
            <person name="Bunk B."/>
            <person name="Koblizek M."/>
        </authorList>
    </citation>
    <scope>NUCLEOTIDE SEQUENCE [LARGE SCALE GENOMIC DNA]</scope>
    <source>
        <strain evidence="14">alga05</strain>
    </source>
</reference>
<dbReference type="CDD" id="cd02885">
    <property type="entry name" value="NUDIX_IPP_Isomerase"/>
    <property type="match status" value="1"/>
</dbReference>
<dbReference type="InterPro" id="IPR015797">
    <property type="entry name" value="NUDIX_hydrolase-like_dom_sf"/>
</dbReference>
<dbReference type="EC" id="5.3.3.2" evidence="3 10"/>
<comment type="similarity">
    <text evidence="2 10">Belongs to the IPP isomerase type 1 family.</text>
</comment>
<keyword evidence="8 10" id="KW-0414">Isoprene biosynthesis</keyword>
<dbReference type="Proteomes" id="UP000228948">
    <property type="component" value="Chromosome"/>
</dbReference>
<comment type="function">
    <text evidence="10">Catalyzes the 1,3-allylic rearrangement of the homoallylic substrate isopentenyl (IPP) to its highly electrophilic allylic isomer, dimethylallyl diphosphate (DMAPP).</text>
</comment>
<dbReference type="EMBL" id="CP024899">
    <property type="protein sequence ID" value="ATX64922.1"/>
    <property type="molecule type" value="Genomic_DNA"/>
</dbReference>
<proteinExistence type="inferred from homology"/>
<keyword evidence="5 10" id="KW-0479">Metal-binding</keyword>
<feature type="binding site" evidence="10">
    <location>
        <position position="28"/>
    </location>
    <ligand>
        <name>Mn(2+)</name>
        <dbReference type="ChEBI" id="CHEBI:29035"/>
    </ligand>
</feature>
<evidence type="ECO:0000256" key="7">
    <source>
        <dbReference type="ARBA" id="ARBA00023211"/>
    </source>
</evidence>
<dbReference type="InterPro" id="IPR056375">
    <property type="entry name" value="Idi_bact"/>
</dbReference>
<dbReference type="Gene3D" id="3.90.79.10">
    <property type="entry name" value="Nucleoside Triphosphate Pyrophosphohydrolase"/>
    <property type="match status" value="1"/>
</dbReference>
<dbReference type="NCBIfam" id="TIGR02150">
    <property type="entry name" value="IPP_isom_1"/>
    <property type="match status" value="1"/>
</dbReference>
<feature type="binding site" evidence="10">
    <location>
        <position position="22"/>
    </location>
    <ligand>
        <name>Mn(2+)</name>
        <dbReference type="ChEBI" id="CHEBI:29035"/>
    </ligand>
</feature>
<feature type="binding site" evidence="10">
    <location>
        <position position="110"/>
    </location>
    <ligand>
        <name>Mn(2+)</name>
        <dbReference type="ChEBI" id="CHEBI:29035"/>
    </ligand>
</feature>
<accession>A0A2K8K639</accession>
<dbReference type="InterPro" id="IPR011876">
    <property type="entry name" value="IsopentenylPP_isomerase_typ1"/>
</dbReference>
<protein>
    <recommendedName>
        <fullName evidence="3 10">Isopentenyl-diphosphate Delta-isomerase</fullName>
        <shortName evidence="10">IPP isomerase</shortName>
        <ecNumber evidence="3 10">5.3.3.2</ecNumber>
    </recommendedName>
    <alternativeName>
        <fullName evidence="10">IPP:DMAPP isomerase</fullName>
    </alternativeName>
    <alternativeName>
        <fullName evidence="10">Isopentenyl pyrophosphate isomerase</fullName>
    </alternativeName>
</protein>
<gene>
    <name evidence="10" type="primary">idi</name>
    <name evidence="13" type="ORF">BG454_02970</name>
</gene>
<evidence type="ECO:0000256" key="1">
    <source>
        <dbReference type="ARBA" id="ARBA00004826"/>
    </source>
</evidence>
<dbReference type="GO" id="GO:0009240">
    <property type="term" value="P:isopentenyl diphosphate biosynthetic process"/>
    <property type="evidence" value="ECO:0007669"/>
    <property type="project" value="TreeGrafter"/>
</dbReference>
<dbReference type="RefSeq" id="WP_071479755.1">
    <property type="nucleotide sequence ID" value="NZ_CP024899.1"/>
</dbReference>
<dbReference type="KEGG" id="rbg:BG454_02970"/>
<dbReference type="PIRSF" id="PIRSF018427">
    <property type="entry name" value="Isopntndiph_ism"/>
    <property type="match status" value="1"/>
</dbReference>
<keyword evidence="6 10" id="KW-0460">Magnesium</keyword>
<evidence type="ECO:0000259" key="12">
    <source>
        <dbReference type="PROSITE" id="PS51462"/>
    </source>
</evidence>
<evidence type="ECO:0000313" key="14">
    <source>
        <dbReference type="Proteomes" id="UP000228948"/>
    </source>
</evidence>
<dbReference type="PROSITE" id="PS51462">
    <property type="entry name" value="NUDIX"/>
    <property type="match status" value="1"/>
</dbReference>
<keyword evidence="4 10" id="KW-0963">Cytoplasm</keyword>
<dbReference type="HAMAP" id="MF_00202">
    <property type="entry name" value="Idi"/>
    <property type="match status" value="1"/>
</dbReference>
<comment type="pathway">
    <text evidence="1 10">Isoprenoid biosynthesis; dimethylallyl diphosphate biosynthesis; dimethylallyl diphosphate from isopentenyl diphosphate: step 1/1.</text>
</comment>
<dbReference type="UniPathway" id="UPA00059">
    <property type="reaction ID" value="UER00104"/>
</dbReference>
<sequence length="184" mass="20940">MTDLIPAWEDGTLKPLDKLDVHRRGLRHKAISVFVTEGDRVLIQRRALSKYHTPGLWANTCCTHPHWDESDLDCANRRLEEELGITGLDLTHATEIEYRADVGGGLIEHELVQVYTARVMPDLSVTPNPEEVADIDWINLPALRAMVERHPDRFTPWLRIYLEKHVRTIFGSHVGSAADLALNH</sequence>
<evidence type="ECO:0000256" key="6">
    <source>
        <dbReference type="ARBA" id="ARBA00022842"/>
    </source>
</evidence>
<feature type="binding site" evidence="10">
    <location>
        <position position="64"/>
    </location>
    <ligand>
        <name>Mn(2+)</name>
        <dbReference type="ChEBI" id="CHEBI:29035"/>
    </ligand>
</feature>
<dbReference type="STRING" id="441209.GCA_001870665_00630"/>
<evidence type="ECO:0000256" key="9">
    <source>
        <dbReference type="ARBA" id="ARBA00023235"/>
    </source>
</evidence>
<evidence type="ECO:0000256" key="8">
    <source>
        <dbReference type="ARBA" id="ARBA00023229"/>
    </source>
</evidence>
<dbReference type="Pfam" id="PF00293">
    <property type="entry name" value="NUDIX"/>
    <property type="match status" value="1"/>
</dbReference>
<dbReference type="GO" id="GO:0004452">
    <property type="term" value="F:isopentenyl-diphosphate delta-isomerase activity"/>
    <property type="evidence" value="ECO:0007669"/>
    <property type="project" value="UniProtKB-UniRule"/>
</dbReference>
<keyword evidence="7 10" id="KW-0464">Manganese</keyword>
<dbReference type="AlphaFoldDB" id="A0A2K8K639"/>
<feature type="binding site" evidence="10">
    <location>
        <position position="82"/>
    </location>
    <ligand>
        <name>Mg(2+)</name>
        <dbReference type="ChEBI" id="CHEBI:18420"/>
    </ligand>
</feature>
<feature type="active site" evidence="10 11">
    <location>
        <position position="62"/>
    </location>
</feature>
<dbReference type="SUPFAM" id="SSF55811">
    <property type="entry name" value="Nudix"/>
    <property type="match status" value="1"/>
</dbReference>
<dbReference type="GO" id="GO:0005737">
    <property type="term" value="C:cytoplasm"/>
    <property type="evidence" value="ECO:0007669"/>
    <property type="project" value="UniProtKB-SubCell"/>
</dbReference>